<dbReference type="RefSeq" id="WP_104913236.1">
    <property type="nucleotide sequence ID" value="NZ_CP026923.1"/>
</dbReference>
<evidence type="ECO:0000313" key="3">
    <source>
        <dbReference type="EMBL" id="AVG23656.1"/>
    </source>
</evidence>
<sequence>MTIIHIIRHGETVWHAENRYAGHTDVPLTARGVQQSIELVGWAKTAGIDRILSSDLSRARLTAEPLAQAAQLPLTTEPGLREVDFGSGEGLTAAEMSEQFPRERQAFEAHPASSRFPGGESGEEALERALPHVFDAVRDQSVNTIVFVIHSTLGRIILCEFLGIALDNYRRIFPKFINGALTTVELPAPKTLNDLRGRASLLALNAPPHL</sequence>
<feature type="active site" description="Proton donor/acceptor" evidence="1">
    <location>
        <position position="82"/>
    </location>
</feature>
<name>A0A2L2BPR2_9MICO</name>
<dbReference type="InterPro" id="IPR050275">
    <property type="entry name" value="PGM_Phosphatase"/>
</dbReference>
<feature type="active site" description="Tele-phosphohistidine intermediate" evidence="1">
    <location>
        <position position="9"/>
    </location>
</feature>
<dbReference type="CDD" id="cd07067">
    <property type="entry name" value="HP_PGM_like"/>
    <property type="match status" value="1"/>
</dbReference>
<keyword evidence="4" id="KW-1185">Reference proteome</keyword>
<dbReference type="Gene3D" id="3.40.50.1240">
    <property type="entry name" value="Phosphoglycerate mutase-like"/>
    <property type="match status" value="1"/>
</dbReference>
<gene>
    <name evidence="3" type="ORF">C3B54_11674</name>
</gene>
<dbReference type="KEGG" id="psai:C3B54_11674"/>
<dbReference type="AlphaFoldDB" id="A0A2L2BPR2"/>
<evidence type="ECO:0000256" key="1">
    <source>
        <dbReference type="PIRSR" id="PIRSR613078-1"/>
    </source>
</evidence>
<dbReference type="PANTHER" id="PTHR48100">
    <property type="entry name" value="BROAD-SPECIFICITY PHOSPHATASE YOR283W-RELATED"/>
    <property type="match status" value="1"/>
</dbReference>
<reference evidence="3 4" key="1">
    <citation type="submission" date="2018-02" db="EMBL/GenBank/DDBJ databases">
        <title>Complete genome of the streamlined marine actinobacterium Pontimonas salivibrio CL-TW6 adapted to coastal planktonic lifestype.</title>
        <authorList>
            <person name="Cho B.C."/>
            <person name="Hardies S.C."/>
            <person name="Jang G.I."/>
            <person name="Hwang C.Y."/>
        </authorList>
    </citation>
    <scope>NUCLEOTIDE SEQUENCE [LARGE SCALE GENOMIC DNA]</scope>
    <source>
        <strain evidence="3 4">CL-TW6</strain>
    </source>
</reference>
<dbReference type="Pfam" id="PF00300">
    <property type="entry name" value="His_Phos_1"/>
    <property type="match status" value="1"/>
</dbReference>
<dbReference type="Proteomes" id="UP000243077">
    <property type="component" value="Chromosome"/>
</dbReference>
<evidence type="ECO:0000256" key="2">
    <source>
        <dbReference type="PIRSR" id="PIRSR613078-2"/>
    </source>
</evidence>
<organism evidence="3 4">
    <name type="scientific">Pontimonas salivibrio</name>
    <dbReference type="NCBI Taxonomy" id="1159327"/>
    <lineage>
        <taxon>Bacteria</taxon>
        <taxon>Bacillati</taxon>
        <taxon>Actinomycetota</taxon>
        <taxon>Actinomycetes</taxon>
        <taxon>Micrococcales</taxon>
        <taxon>Microbacteriaceae</taxon>
        <taxon>Pontimonas</taxon>
    </lineage>
</organism>
<accession>A0A2L2BPR2</accession>
<evidence type="ECO:0000313" key="4">
    <source>
        <dbReference type="Proteomes" id="UP000243077"/>
    </source>
</evidence>
<protein>
    <submittedName>
        <fullName evidence="3">Phosphatase</fullName>
    </submittedName>
</protein>
<dbReference type="InterPro" id="IPR029033">
    <property type="entry name" value="His_PPase_superfam"/>
</dbReference>
<dbReference type="OrthoDB" id="4697614at2"/>
<proteinExistence type="predicted"/>
<dbReference type="SUPFAM" id="SSF53254">
    <property type="entry name" value="Phosphoglycerate mutase-like"/>
    <property type="match status" value="1"/>
</dbReference>
<feature type="binding site" evidence="2">
    <location>
        <position position="58"/>
    </location>
    <ligand>
        <name>substrate</name>
    </ligand>
</feature>
<dbReference type="EMBL" id="CP026923">
    <property type="protein sequence ID" value="AVG23656.1"/>
    <property type="molecule type" value="Genomic_DNA"/>
</dbReference>
<dbReference type="InterPro" id="IPR013078">
    <property type="entry name" value="His_Pase_superF_clade-1"/>
</dbReference>
<dbReference type="GO" id="GO:0016791">
    <property type="term" value="F:phosphatase activity"/>
    <property type="evidence" value="ECO:0007669"/>
    <property type="project" value="TreeGrafter"/>
</dbReference>
<dbReference type="SMART" id="SM00855">
    <property type="entry name" value="PGAM"/>
    <property type="match status" value="1"/>
</dbReference>